<name>A0A3L7E1B3_9GAMM</name>
<evidence type="ECO:0000313" key="1">
    <source>
        <dbReference type="EMBL" id="RLQ22530.1"/>
    </source>
</evidence>
<comment type="caution">
    <text evidence="1">The sequence shown here is derived from an EMBL/GenBank/DDBJ whole genome shotgun (WGS) entry which is preliminary data.</text>
</comment>
<organism evidence="1 2">
    <name type="scientific">Seongchinamella sediminis</name>
    <dbReference type="NCBI Taxonomy" id="2283635"/>
    <lineage>
        <taxon>Bacteria</taxon>
        <taxon>Pseudomonadati</taxon>
        <taxon>Pseudomonadota</taxon>
        <taxon>Gammaproteobacteria</taxon>
        <taxon>Cellvibrionales</taxon>
        <taxon>Halieaceae</taxon>
        <taxon>Seongchinamella</taxon>
    </lineage>
</organism>
<protein>
    <submittedName>
        <fullName evidence="1">Uncharacterized protein</fullName>
    </submittedName>
</protein>
<dbReference type="Proteomes" id="UP000265509">
    <property type="component" value="Unassembled WGS sequence"/>
</dbReference>
<accession>A0A3L7E1B3</accession>
<proteinExistence type="predicted"/>
<keyword evidence="2" id="KW-1185">Reference proteome</keyword>
<dbReference type="EMBL" id="QRAN01000005">
    <property type="protein sequence ID" value="RLQ22530.1"/>
    <property type="molecule type" value="Genomic_DNA"/>
</dbReference>
<evidence type="ECO:0000313" key="2">
    <source>
        <dbReference type="Proteomes" id="UP000265509"/>
    </source>
</evidence>
<dbReference type="AlphaFoldDB" id="A0A3L7E1B3"/>
<reference evidence="1 2" key="1">
    <citation type="submission" date="2018-07" db="EMBL/GenBank/DDBJ databases">
        <title>Halioglobus sp. genome submission.</title>
        <authorList>
            <person name="Ye M.-Q."/>
            <person name="Du Z.-J."/>
        </authorList>
    </citation>
    <scope>NUCLEOTIDE SEQUENCE [LARGE SCALE GENOMIC DNA]</scope>
    <source>
        <strain evidence="1 2">U0301</strain>
    </source>
</reference>
<gene>
    <name evidence="1" type="ORF">DWB85_05950</name>
</gene>
<sequence length="188" mass="19658">MGGAGIGKYLVQRYAGTTLANHAQDRIVTGQAVGGKSRRAEGDHPVDIRHQAQGQFARAHTAQAVADQCHPPPVVVGQALDAIAQCRGLLRHVGIKTIGTGADIRPQAPALGVETVAIEETAQQAQAVFGGSETGNQYHRLVAIAGGADPVESAPAGQVPAQFGHGQAYIQLQAQCISEHIVIRCRQR</sequence>